<evidence type="ECO:0000259" key="4">
    <source>
        <dbReference type="PROSITE" id="PS50043"/>
    </source>
</evidence>
<dbReference type="GO" id="GO:0006355">
    <property type="term" value="P:regulation of DNA-templated transcription"/>
    <property type="evidence" value="ECO:0007669"/>
    <property type="project" value="InterPro"/>
</dbReference>
<proteinExistence type="predicted"/>
<sequence length="946" mass="99118">MTGADHPGYRAAVLYGRAEEQERLAGLVEGARTGRSGVLVLRGEPGIGKTALLDDVADRARAAGLRVLRGAGIEAEATLPYAGLHLLLHPALDRLGALAPPQAGALSAAFGLSSAPAGGDRFLVGLGVLSLLSEVAEDGGAVCLVDDAHWLDRASADALSFAARRLDAEGVALVVAARNAADAFPSTGLAELHLAGLDAGAATALLDSHPVKERLTAQVRVRVLTEAHGNPLALAELPAAFAAAPSGEAARPGALPLTERLRVAFDGQVRRLPPRTQLALLVAAAEDAGHLDVVLRAAGELGAGLTDLADAEDAGLVVAGAGTIRFRHQLVRAAVYEGAPLGLRLKAHRALAAAFADPADRDRRAWHLALASTGPDDHVAAELEATATRAAERGGDAAAATAYERAARSSTTARDRARRLLLAAEAAAQSGDFTRALALADRVPNTPGNPDDPDDPGDPGEERSTERARLALVRANTHFWAGAFPTAHRLLLEGATAAASRDQQLAAWLSMQAMYVAWFTGDRDLSRATADRLRDVRLPAGHPHRAILPLMALLGRLASGAPGPGDSEARDDGDRPSIVAEALGQVGTGDPRTTVMIGGSAWITAQDDLAYDVFASSVDRIRADGRIGWLAGALGSLGEAELFLGRHRDAAARLDEAMRIGADTGQAHAVSHFGGVRAYLAAVRGDEPHLRELVGAVRAATAGDSSPGPSWTQWALATYDLATGRTEASLNRLEALARGPARHQIPATRCAPDQVEAAVRLGAPDRAAESLARLTEWASWVRQPWVDALVRRCRALVAPEEEAEGHFVAALGLHEASAKPWEAAHTRLLYGEWLRRAHRPTDARTQLAAALTAFEQLAAAPWADRARAELRASGSPTVDQAPDPLASLTPQELQIVRLAAEGSSNRDIAARLFLSPRTVGYHLYKAYPKLGVTSRTQLGAIVRAGS</sequence>
<protein>
    <submittedName>
        <fullName evidence="5">Regulatory protein, luxR family</fullName>
    </submittedName>
</protein>
<dbReference type="InterPro" id="IPR041664">
    <property type="entry name" value="AAA_16"/>
</dbReference>
<evidence type="ECO:0000256" key="1">
    <source>
        <dbReference type="ARBA" id="ARBA00022741"/>
    </source>
</evidence>
<dbReference type="SMART" id="SM00421">
    <property type="entry name" value="HTH_LUXR"/>
    <property type="match status" value="1"/>
</dbReference>
<organism evidence="5 6">
    <name type="scientific">Actinopolymorpha cephalotaxi</name>
    <dbReference type="NCBI Taxonomy" id="504797"/>
    <lineage>
        <taxon>Bacteria</taxon>
        <taxon>Bacillati</taxon>
        <taxon>Actinomycetota</taxon>
        <taxon>Actinomycetes</taxon>
        <taxon>Propionibacteriales</taxon>
        <taxon>Actinopolymorphaceae</taxon>
        <taxon>Actinopolymorpha</taxon>
    </lineage>
</organism>
<dbReference type="SUPFAM" id="SSF52540">
    <property type="entry name" value="P-loop containing nucleoside triphosphate hydrolases"/>
    <property type="match status" value="1"/>
</dbReference>
<dbReference type="GO" id="GO:0005524">
    <property type="term" value="F:ATP binding"/>
    <property type="evidence" value="ECO:0007669"/>
    <property type="project" value="UniProtKB-KW"/>
</dbReference>
<gene>
    <name evidence="5" type="ORF">SAMN05421678_112171</name>
</gene>
<dbReference type="PROSITE" id="PS50043">
    <property type="entry name" value="HTH_LUXR_2"/>
    <property type="match status" value="1"/>
</dbReference>
<dbReference type="Gene3D" id="1.10.10.10">
    <property type="entry name" value="Winged helix-like DNA-binding domain superfamily/Winged helix DNA-binding domain"/>
    <property type="match status" value="1"/>
</dbReference>
<keyword evidence="1" id="KW-0547">Nucleotide-binding</keyword>
<evidence type="ECO:0000313" key="5">
    <source>
        <dbReference type="EMBL" id="SFH12328.1"/>
    </source>
</evidence>
<dbReference type="GO" id="GO:0003677">
    <property type="term" value="F:DNA binding"/>
    <property type="evidence" value="ECO:0007669"/>
    <property type="project" value="InterPro"/>
</dbReference>
<dbReference type="InterPro" id="IPR027417">
    <property type="entry name" value="P-loop_NTPase"/>
</dbReference>
<dbReference type="Pfam" id="PF13191">
    <property type="entry name" value="AAA_16"/>
    <property type="match status" value="1"/>
</dbReference>
<feature type="domain" description="HTH luxR-type" evidence="4">
    <location>
        <begin position="881"/>
        <end position="946"/>
    </location>
</feature>
<dbReference type="OrthoDB" id="3202170at2"/>
<dbReference type="Proteomes" id="UP000199052">
    <property type="component" value="Unassembled WGS sequence"/>
</dbReference>
<dbReference type="CDD" id="cd06170">
    <property type="entry name" value="LuxR_C_like"/>
    <property type="match status" value="1"/>
</dbReference>
<dbReference type="STRING" id="504797.SAMN05421678_112171"/>
<dbReference type="PANTHER" id="PTHR16305">
    <property type="entry name" value="TESTICULAR SOLUBLE ADENYLYL CYCLASE"/>
    <property type="match status" value="1"/>
</dbReference>
<dbReference type="GO" id="GO:0005737">
    <property type="term" value="C:cytoplasm"/>
    <property type="evidence" value="ECO:0007669"/>
    <property type="project" value="TreeGrafter"/>
</dbReference>
<dbReference type="InterPro" id="IPR000792">
    <property type="entry name" value="Tscrpt_reg_LuxR_C"/>
</dbReference>
<dbReference type="SUPFAM" id="SSF46894">
    <property type="entry name" value="C-terminal effector domain of the bipartite response regulators"/>
    <property type="match status" value="1"/>
</dbReference>
<dbReference type="PANTHER" id="PTHR16305:SF35">
    <property type="entry name" value="TRANSCRIPTIONAL ACTIVATOR DOMAIN"/>
    <property type="match status" value="1"/>
</dbReference>
<dbReference type="GO" id="GO:0004016">
    <property type="term" value="F:adenylate cyclase activity"/>
    <property type="evidence" value="ECO:0007669"/>
    <property type="project" value="TreeGrafter"/>
</dbReference>
<dbReference type="PRINTS" id="PR00038">
    <property type="entry name" value="HTHLUXR"/>
</dbReference>
<evidence type="ECO:0000256" key="2">
    <source>
        <dbReference type="ARBA" id="ARBA00022840"/>
    </source>
</evidence>
<name>A0A1I2XFQ7_9ACTN</name>
<dbReference type="InterPro" id="IPR016032">
    <property type="entry name" value="Sig_transdc_resp-reg_C-effctor"/>
</dbReference>
<evidence type="ECO:0000256" key="3">
    <source>
        <dbReference type="SAM" id="MobiDB-lite"/>
    </source>
</evidence>
<feature type="region of interest" description="Disordered" evidence="3">
    <location>
        <begin position="441"/>
        <end position="465"/>
    </location>
</feature>
<dbReference type="InterPro" id="IPR036388">
    <property type="entry name" value="WH-like_DNA-bd_sf"/>
</dbReference>
<accession>A0A1I2XFQ7</accession>
<dbReference type="Pfam" id="PF00196">
    <property type="entry name" value="GerE"/>
    <property type="match status" value="1"/>
</dbReference>
<dbReference type="AlphaFoldDB" id="A0A1I2XFQ7"/>
<evidence type="ECO:0000313" key="6">
    <source>
        <dbReference type="Proteomes" id="UP000199052"/>
    </source>
</evidence>
<dbReference type="EMBL" id="FOOI01000012">
    <property type="protein sequence ID" value="SFH12328.1"/>
    <property type="molecule type" value="Genomic_DNA"/>
</dbReference>
<reference evidence="5 6" key="1">
    <citation type="submission" date="2016-10" db="EMBL/GenBank/DDBJ databases">
        <authorList>
            <person name="de Groot N.N."/>
        </authorList>
    </citation>
    <scope>NUCLEOTIDE SEQUENCE [LARGE SCALE GENOMIC DNA]</scope>
    <source>
        <strain evidence="5 6">CPCC 202808</strain>
    </source>
</reference>
<keyword evidence="2" id="KW-0067">ATP-binding</keyword>